<evidence type="ECO:0000256" key="2">
    <source>
        <dbReference type="ARBA" id="ARBA00008098"/>
    </source>
</evidence>
<feature type="compositionally biased region" description="Basic and acidic residues" evidence="4">
    <location>
        <begin position="50"/>
        <end position="62"/>
    </location>
</feature>
<reference evidence="7" key="2">
    <citation type="submission" date="2022-10" db="EMBL/GenBank/DDBJ databases">
        <authorList>
            <consortium name="ENA_rothamsted_submissions"/>
            <consortium name="culmorum"/>
            <person name="King R."/>
        </authorList>
    </citation>
    <scope>NUCLEOTIDE SEQUENCE</scope>
</reference>
<organism evidence="7 8">
    <name type="scientific">Phaedon cochleariae</name>
    <name type="common">Mustard beetle</name>
    <dbReference type="NCBI Taxonomy" id="80249"/>
    <lineage>
        <taxon>Eukaryota</taxon>
        <taxon>Metazoa</taxon>
        <taxon>Ecdysozoa</taxon>
        <taxon>Arthropoda</taxon>
        <taxon>Hexapoda</taxon>
        <taxon>Insecta</taxon>
        <taxon>Pterygota</taxon>
        <taxon>Neoptera</taxon>
        <taxon>Endopterygota</taxon>
        <taxon>Coleoptera</taxon>
        <taxon>Polyphaga</taxon>
        <taxon>Cucujiformia</taxon>
        <taxon>Chrysomeloidea</taxon>
        <taxon>Chrysomelidae</taxon>
        <taxon>Chrysomelinae</taxon>
        <taxon>Chrysomelini</taxon>
        <taxon>Phaedon</taxon>
    </lineage>
</organism>
<protein>
    <recommendedName>
        <fullName evidence="6">OBP47-like domain-containing protein</fullName>
    </recommendedName>
</protein>
<dbReference type="PANTHER" id="PTHR21066">
    <property type="entry name" value="ODORANT-BINDING PROTEIN 59A-RELATED"/>
    <property type="match status" value="1"/>
</dbReference>
<dbReference type="Pfam" id="PF22651">
    <property type="entry name" value="OBP47_like"/>
    <property type="match status" value="1"/>
</dbReference>
<dbReference type="EMBL" id="OU896715">
    <property type="protein sequence ID" value="CAH1183317.1"/>
    <property type="molecule type" value="Genomic_DNA"/>
</dbReference>
<dbReference type="InterPro" id="IPR052295">
    <property type="entry name" value="Odorant-binding_protein"/>
</dbReference>
<reference evidence="7" key="1">
    <citation type="submission" date="2022-01" db="EMBL/GenBank/DDBJ databases">
        <authorList>
            <person name="King R."/>
        </authorList>
    </citation>
    <scope>NUCLEOTIDE SEQUENCE</scope>
</reference>
<dbReference type="SUPFAM" id="SSF47565">
    <property type="entry name" value="Insect pheromone/odorant-binding proteins"/>
    <property type="match status" value="1"/>
</dbReference>
<evidence type="ECO:0000256" key="5">
    <source>
        <dbReference type="SAM" id="SignalP"/>
    </source>
</evidence>
<name>A0A9P0GX42_PHACE</name>
<feature type="region of interest" description="Disordered" evidence="4">
    <location>
        <begin position="228"/>
        <end position="261"/>
    </location>
</feature>
<proteinExistence type="inferred from homology"/>
<evidence type="ECO:0000259" key="6">
    <source>
        <dbReference type="Pfam" id="PF22651"/>
    </source>
</evidence>
<feature type="compositionally biased region" description="Basic and acidic residues" evidence="4">
    <location>
        <begin position="228"/>
        <end position="247"/>
    </location>
</feature>
<evidence type="ECO:0000313" key="8">
    <source>
        <dbReference type="Proteomes" id="UP001153737"/>
    </source>
</evidence>
<sequence length="261" mass="29142">MKIFAEGALLATLVAVIAAYDFQDSEFNQILAGDLEDVYTSALLAHPRVRREENSSSEEEKCRPKRGKSPCCSEEIFKKPSEDDKDVKRVCFKEVTGKEKPEGRPDKHHGHFGGPFDPFNCDKVEQFRKDMICIEQCVGQKQNIIDSDGNLKQENFQKFIKNLLSKQPTLAPIADKVVAGCLEEVKNVTSQAQKADPEAACKPVGIAVRHCLFKQVQLNCPEDQIKDKSSCSKLQERLRKGRDDMHGPRGPAGPGPEDDDK</sequence>
<evidence type="ECO:0000256" key="4">
    <source>
        <dbReference type="SAM" id="MobiDB-lite"/>
    </source>
</evidence>
<feature type="chain" id="PRO_5040162085" description="OBP47-like domain-containing protein" evidence="5">
    <location>
        <begin position="20"/>
        <end position="261"/>
    </location>
</feature>
<keyword evidence="8" id="KW-1185">Reference proteome</keyword>
<dbReference type="PANTHER" id="PTHR21066:SF17">
    <property type="entry name" value="AGAP011368-PA"/>
    <property type="match status" value="1"/>
</dbReference>
<comment type="similarity">
    <text evidence="2">Belongs to the PBP/GOBP family.</text>
</comment>
<dbReference type="InterPro" id="IPR036728">
    <property type="entry name" value="PBP_GOBP_sf"/>
</dbReference>
<evidence type="ECO:0000256" key="3">
    <source>
        <dbReference type="ARBA" id="ARBA00022525"/>
    </source>
</evidence>
<dbReference type="GO" id="GO:0005549">
    <property type="term" value="F:odorant binding"/>
    <property type="evidence" value="ECO:0007669"/>
    <property type="project" value="InterPro"/>
</dbReference>
<dbReference type="OrthoDB" id="6622484at2759"/>
<accession>A0A9P0GX42</accession>
<keyword evidence="3" id="KW-0964">Secreted</keyword>
<feature type="signal peptide" evidence="5">
    <location>
        <begin position="1"/>
        <end position="19"/>
    </location>
</feature>
<feature type="region of interest" description="Disordered" evidence="4">
    <location>
        <begin position="49"/>
        <end position="70"/>
    </location>
</feature>
<evidence type="ECO:0000256" key="1">
    <source>
        <dbReference type="ARBA" id="ARBA00004613"/>
    </source>
</evidence>
<feature type="domain" description="OBP47-like" evidence="6">
    <location>
        <begin position="132"/>
        <end position="236"/>
    </location>
</feature>
<comment type="subcellular location">
    <subcellularLocation>
        <location evidence="1">Secreted</location>
    </subcellularLocation>
</comment>
<keyword evidence="5" id="KW-0732">Signal</keyword>
<dbReference type="GO" id="GO:0005576">
    <property type="term" value="C:extracellular region"/>
    <property type="evidence" value="ECO:0007669"/>
    <property type="project" value="UniProtKB-SubCell"/>
</dbReference>
<evidence type="ECO:0000313" key="7">
    <source>
        <dbReference type="EMBL" id="CAH1183317.1"/>
    </source>
</evidence>
<dbReference type="Gene3D" id="1.10.238.270">
    <property type="match status" value="1"/>
</dbReference>
<dbReference type="InterPro" id="IPR054577">
    <property type="entry name" value="OBP47-like_dom"/>
</dbReference>
<dbReference type="Proteomes" id="UP001153737">
    <property type="component" value="Chromosome 9"/>
</dbReference>
<dbReference type="AlphaFoldDB" id="A0A9P0GX42"/>
<gene>
    <name evidence="7" type="ORF">PHAECO_LOCUS12882</name>
</gene>